<name>A0A392UL79_9FABA</name>
<reference evidence="1 2" key="1">
    <citation type="journal article" date="2018" name="Front. Plant Sci.">
        <title>Red Clover (Trifolium pratense) and Zigzag Clover (T. medium) - A Picture of Genomic Similarities and Differences.</title>
        <authorList>
            <person name="Dluhosova J."/>
            <person name="Istvanek J."/>
            <person name="Nedelnik J."/>
            <person name="Repkova J."/>
        </authorList>
    </citation>
    <scope>NUCLEOTIDE SEQUENCE [LARGE SCALE GENOMIC DNA]</scope>
    <source>
        <strain evidence="2">cv. 10/8</strain>
        <tissue evidence="1">Leaf</tissue>
    </source>
</reference>
<evidence type="ECO:0000313" key="1">
    <source>
        <dbReference type="EMBL" id="MCI72495.1"/>
    </source>
</evidence>
<organism evidence="1 2">
    <name type="scientific">Trifolium medium</name>
    <dbReference type="NCBI Taxonomy" id="97028"/>
    <lineage>
        <taxon>Eukaryota</taxon>
        <taxon>Viridiplantae</taxon>
        <taxon>Streptophyta</taxon>
        <taxon>Embryophyta</taxon>
        <taxon>Tracheophyta</taxon>
        <taxon>Spermatophyta</taxon>
        <taxon>Magnoliopsida</taxon>
        <taxon>eudicotyledons</taxon>
        <taxon>Gunneridae</taxon>
        <taxon>Pentapetalae</taxon>
        <taxon>rosids</taxon>
        <taxon>fabids</taxon>
        <taxon>Fabales</taxon>
        <taxon>Fabaceae</taxon>
        <taxon>Papilionoideae</taxon>
        <taxon>50 kb inversion clade</taxon>
        <taxon>NPAAA clade</taxon>
        <taxon>Hologalegina</taxon>
        <taxon>IRL clade</taxon>
        <taxon>Trifolieae</taxon>
        <taxon>Trifolium</taxon>
    </lineage>
</organism>
<protein>
    <submittedName>
        <fullName evidence="1">Uncharacterized protein</fullName>
    </submittedName>
</protein>
<accession>A0A392UL79</accession>
<dbReference type="EMBL" id="LXQA010819281">
    <property type="protein sequence ID" value="MCI72495.1"/>
    <property type="molecule type" value="Genomic_DNA"/>
</dbReference>
<sequence>MLPEQYIMYQDLVATATYLYSGSAQT</sequence>
<dbReference type="Proteomes" id="UP000265520">
    <property type="component" value="Unassembled WGS sequence"/>
</dbReference>
<comment type="caution">
    <text evidence="1">The sequence shown here is derived from an EMBL/GenBank/DDBJ whole genome shotgun (WGS) entry which is preliminary data.</text>
</comment>
<keyword evidence="2" id="KW-1185">Reference proteome</keyword>
<evidence type="ECO:0000313" key="2">
    <source>
        <dbReference type="Proteomes" id="UP000265520"/>
    </source>
</evidence>
<dbReference type="AlphaFoldDB" id="A0A392UL79"/>
<feature type="non-terminal residue" evidence="1">
    <location>
        <position position="26"/>
    </location>
</feature>
<proteinExistence type="predicted"/>